<reference evidence="9" key="1">
    <citation type="submission" date="2013-03" db="EMBL/GenBank/DDBJ databases">
        <authorList>
            <person name="Harkins D.M."/>
            <person name="Durkin A.S."/>
            <person name="Brinkac L.M."/>
            <person name="Haft D.H."/>
            <person name="Selengut J.D."/>
            <person name="Sanka R."/>
            <person name="DePew J."/>
            <person name="Purushe J."/>
            <person name="Hartskeerl R.A."/>
            <person name="Ahmed A."/>
            <person name="van der Linden H."/>
            <person name="Goris M.G.A."/>
            <person name="Vinetz J.M."/>
            <person name="Sutton G.G."/>
            <person name="Nierman W.C."/>
            <person name="Fouts D.E."/>
        </authorList>
    </citation>
    <scope>NUCLEOTIDE SEQUENCE [LARGE SCALE GENOMIC DNA]</scope>
    <source>
        <strain evidence="9">ICFT</strain>
    </source>
</reference>
<dbReference type="InterPro" id="IPR038377">
    <property type="entry name" value="Na/Glc_symporter_sf"/>
</dbReference>
<dbReference type="Gene3D" id="1.20.1730.10">
    <property type="entry name" value="Sodium/glucose cotransporter"/>
    <property type="match status" value="1"/>
</dbReference>
<evidence type="ECO:0000313" key="10">
    <source>
        <dbReference type="Proteomes" id="UP000012313"/>
    </source>
</evidence>
<feature type="transmembrane region" description="Helical" evidence="8">
    <location>
        <begin position="172"/>
        <end position="191"/>
    </location>
</feature>
<evidence type="ECO:0000256" key="6">
    <source>
        <dbReference type="ARBA" id="ARBA00023136"/>
    </source>
</evidence>
<sequence length="463" mass="50043">MLGISVILYLLTTILIGAAASRFVGDSKDYILAGRRLPLFLASSALFATWFGSETLLGASSRFVEDGILGVIEDPFGAALCLFLVGLFFARPLYRMNILTFGDFYKNRFGRRAEILSSVFMIPSYFGWIAAQFVALGIIFHSLADLPVATGIFAGAGVVLIYTVIGGMWAISLTDFLQTILIVLGLAYLVWDLSGKAGGLGVVLSSAKPGFFRFFPEMNSKSILTYVAAWMTIGLGSIPQQDIFQRVMASKSEKVAVYSSLLSSFFYLSVAFLPLLAVLCARKIYPEIASEDAQMILPKTVLAHTGLFTQILFFGALLSAVMSTASGAILASASVLGENVIRPFVKNPNEKTLLVILRISVVMITLVSLFMANTKSNIYELVSQASALSLVSLFVPLVAGLFRKDSTSTGAVFSMVTGFGVWFFCNILSLEVPASIPGLISSWLGLLFGDFLEKHGFGFKEKT</sequence>
<dbReference type="InterPro" id="IPR001734">
    <property type="entry name" value="Na/solute_symporter"/>
</dbReference>
<feature type="transmembrane region" description="Helical" evidence="8">
    <location>
        <begin position="6"/>
        <end position="25"/>
    </location>
</feature>
<evidence type="ECO:0000256" key="7">
    <source>
        <dbReference type="RuleBase" id="RU362091"/>
    </source>
</evidence>
<feature type="transmembrane region" description="Helical" evidence="8">
    <location>
        <begin position="352"/>
        <end position="372"/>
    </location>
</feature>
<dbReference type="Pfam" id="PF00474">
    <property type="entry name" value="SSF"/>
    <property type="match status" value="1"/>
</dbReference>
<feature type="transmembrane region" description="Helical" evidence="8">
    <location>
        <begin position="265"/>
        <end position="285"/>
    </location>
</feature>
<keyword evidence="6 8" id="KW-0472">Membrane</keyword>
<evidence type="ECO:0000256" key="8">
    <source>
        <dbReference type="SAM" id="Phobius"/>
    </source>
</evidence>
<dbReference type="Proteomes" id="UP000012313">
    <property type="component" value="Unassembled WGS sequence"/>
</dbReference>
<proteinExistence type="inferred from homology"/>
<keyword evidence="3" id="KW-0813">Transport</keyword>
<feature type="transmembrane region" description="Helical" evidence="8">
    <location>
        <begin position="223"/>
        <end position="244"/>
    </location>
</feature>
<dbReference type="InterPro" id="IPR050277">
    <property type="entry name" value="Sodium:Solute_Symporter"/>
</dbReference>
<dbReference type="PANTHER" id="PTHR48086:SF7">
    <property type="entry name" value="SODIUM-SOLUTE SYMPORTER-RELATED"/>
    <property type="match status" value="1"/>
</dbReference>
<feature type="transmembrane region" description="Helical" evidence="8">
    <location>
        <begin position="305"/>
        <end position="331"/>
    </location>
</feature>
<dbReference type="AlphaFoldDB" id="N1WRQ7"/>
<evidence type="ECO:0000256" key="5">
    <source>
        <dbReference type="ARBA" id="ARBA00022989"/>
    </source>
</evidence>
<dbReference type="STRING" id="1218598.LEP1GSC060_3750"/>
<accession>N1WRQ7</accession>
<name>N1WRQ7_9LEPT</name>
<gene>
    <name evidence="9" type="ORF">LEP1GSC060_3750</name>
</gene>
<keyword evidence="4 8" id="KW-0812">Transmembrane</keyword>
<comment type="caution">
    <text evidence="9">The sequence shown here is derived from an EMBL/GenBank/DDBJ whole genome shotgun (WGS) entry which is preliminary data.</text>
</comment>
<feature type="transmembrane region" description="Helical" evidence="8">
    <location>
        <begin position="115"/>
        <end position="140"/>
    </location>
</feature>
<evidence type="ECO:0000256" key="4">
    <source>
        <dbReference type="ARBA" id="ARBA00022692"/>
    </source>
</evidence>
<comment type="similarity">
    <text evidence="2 7">Belongs to the sodium:solute symporter (SSF) (TC 2.A.21) family.</text>
</comment>
<evidence type="ECO:0000313" key="9">
    <source>
        <dbReference type="EMBL" id="EMY78493.1"/>
    </source>
</evidence>
<feature type="transmembrane region" description="Helical" evidence="8">
    <location>
        <begin position="37"/>
        <end position="56"/>
    </location>
</feature>
<dbReference type="GO" id="GO:0022857">
    <property type="term" value="F:transmembrane transporter activity"/>
    <property type="evidence" value="ECO:0007669"/>
    <property type="project" value="InterPro"/>
</dbReference>
<dbReference type="OrthoDB" id="9810181at2"/>
<feature type="transmembrane region" description="Helical" evidence="8">
    <location>
        <begin position="378"/>
        <end position="402"/>
    </location>
</feature>
<comment type="subcellular location">
    <subcellularLocation>
        <location evidence="1">Membrane</location>
        <topology evidence="1">Multi-pass membrane protein</topology>
    </subcellularLocation>
</comment>
<feature type="transmembrane region" description="Helical" evidence="8">
    <location>
        <begin position="76"/>
        <end position="94"/>
    </location>
</feature>
<dbReference type="PROSITE" id="PS50283">
    <property type="entry name" value="NA_SOLUT_SYMP_3"/>
    <property type="match status" value="1"/>
</dbReference>
<dbReference type="EMBL" id="AOHC02000021">
    <property type="protein sequence ID" value="EMY78493.1"/>
    <property type="molecule type" value="Genomic_DNA"/>
</dbReference>
<protein>
    <submittedName>
        <fullName evidence="9">Transporter, SSS family</fullName>
    </submittedName>
</protein>
<evidence type="ECO:0000256" key="1">
    <source>
        <dbReference type="ARBA" id="ARBA00004141"/>
    </source>
</evidence>
<feature type="transmembrane region" description="Helical" evidence="8">
    <location>
        <begin position="146"/>
        <end position="165"/>
    </location>
</feature>
<dbReference type="RefSeq" id="WP_002998844.1">
    <property type="nucleotide sequence ID" value="NZ_AOHC02000021.1"/>
</dbReference>
<dbReference type="GO" id="GO:0005886">
    <property type="term" value="C:plasma membrane"/>
    <property type="evidence" value="ECO:0007669"/>
    <property type="project" value="TreeGrafter"/>
</dbReference>
<organism evidence="9 10">
    <name type="scientific">Leptospira weilii serovar Ranarum str. ICFT</name>
    <dbReference type="NCBI Taxonomy" id="1218598"/>
    <lineage>
        <taxon>Bacteria</taxon>
        <taxon>Pseudomonadati</taxon>
        <taxon>Spirochaetota</taxon>
        <taxon>Spirochaetia</taxon>
        <taxon>Leptospirales</taxon>
        <taxon>Leptospiraceae</taxon>
        <taxon>Leptospira</taxon>
    </lineage>
</organism>
<feature type="transmembrane region" description="Helical" evidence="8">
    <location>
        <begin position="409"/>
        <end position="429"/>
    </location>
</feature>
<evidence type="ECO:0000256" key="2">
    <source>
        <dbReference type="ARBA" id="ARBA00006434"/>
    </source>
</evidence>
<evidence type="ECO:0000256" key="3">
    <source>
        <dbReference type="ARBA" id="ARBA00022448"/>
    </source>
</evidence>
<keyword evidence="5 8" id="KW-1133">Transmembrane helix</keyword>
<dbReference type="CDD" id="cd11474">
    <property type="entry name" value="SLC5sbd_CHT"/>
    <property type="match status" value="1"/>
</dbReference>
<keyword evidence="10" id="KW-1185">Reference proteome</keyword>
<dbReference type="PANTHER" id="PTHR48086">
    <property type="entry name" value="SODIUM/PROLINE SYMPORTER-RELATED"/>
    <property type="match status" value="1"/>
</dbReference>